<reference evidence="1 2" key="1">
    <citation type="journal article" date="2019" name="Sci. Rep.">
        <title>Orb-weaving spider Araneus ventricosus genome elucidates the spidroin gene catalogue.</title>
        <authorList>
            <person name="Kono N."/>
            <person name="Nakamura H."/>
            <person name="Ohtoshi R."/>
            <person name="Moran D.A.P."/>
            <person name="Shinohara A."/>
            <person name="Yoshida Y."/>
            <person name="Fujiwara M."/>
            <person name="Mori M."/>
            <person name="Tomita M."/>
            <person name="Arakawa K."/>
        </authorList>
    </citation>
    <scope>NUCLEOTIDE SEQUENCE [LARGE SCALE GENOMIC DNA]</scope>
</reference>
<accession>A0A4Y2KEQ0</accession>
<gene>
    <name evidence="1" type="ORF">AVEN_85517_1</name>
</gene>
<keyword evidence="2" id="KW-1185">Reference proteome</keyword>
<sequence length="91" mass="10372">MSSEAGTYVNSNGRSEDARLTHPPFLIFSQCFRQSDDITFCDGSVCECGLQLFGDSQNDEQKARLLTTQHNSQRHLSFCQRTITCHNVERR</sequence>
<dbReference type="Proteomes" id="UP000499080">
    <property type="component" value="Unassembled WGS sequence"/>
</dbReference>
<proteinExistence type="predicted"/>
<name>A0A4Y2KEQ0_ARAVE</name>
<comment type="caution">
    <text evidence="1">The sequence shown here is derived from an EMBL/GenBank/DDBJ whole genome shotgun (WGS) entry which is preliminary data.</text>
</comment>
<dbReference type="EMBL" id="BGPR01004518">
    <property type="protein sequence ID" value="GBN00449.1"/>
    <property type="molecule type" value="Genomic_DNA"/>
</dbReference>
<dbReference type="AlphaFoldDB" id="A0A4Y2KEQ0"/>
<protein>
    <submittedName>
        <fullName evidence="1">Uncharacterized protein</fullName>
    </submittedName>
</protein>
<organism evidence="1 2">
    <name type="scientific">Araneus ventricosus</name>
    <name type="common">Orbweaver spider</name>
    <name type="synonym">Epeira ventricosa</name>
    <dbReference type="NCBI Taxonomy" id="182803"/>
    <lineage>
        <taxon>Eukaryota</taxon>
        <taxon>Metazoa</taxon>
        <taxon>Ecdysozoa</taxon>
        <taxon>Arthropoda</taxon>
        <taxon>Chelicerata</taxon>
        <taxon>Arachnida</taxon>
        <taxon>Araneae</taxon>
        <taxon>Araneomorphae</taxon>
        <taxon>Entelegynae</taxon>
        <taxon>Araneoidea</taxon>
        <taxon>Araneidae</taxon>
        <taxon>Araneus</taxon>
    </lineage>
</organism>
<evidence type="ECO:0000313" key="2">
    <source>
        <dbReference type="Proteomes" id="UP000499080"/>
    </source>
</evidence>
<evidence type="ECO:0000313" key="1">
    <source>
        <dbReference type="EMBL" id="GBN00449.1"/>
    </source>
</evidence>